<evidence type="ECO:0000313" key="2">
    <source>
        <dbReference type="Proteomes" id="UP000070339"/>
    </source>
</evidence>
<sequence length="45" mass="4701">MATVDARNGVGVELFHPHNLIEPENPGETGAVMGDVCRVIADVVA</sequence>
<organism evidence="1 2">
    <name type="scientific">Corynebacterium simulans</name>
    <dbReference type="NCBI Taxonomy" id="146827"/>
    <lineage>
        <taxon>Bacteria</taxon>
        <taxon>Bacillati</taxon>
        <taxon>Actinomycetota</taxon>
        <taxon>Actinomycetes</taxon>
        <taxon>Mycobacteriales</taxon>
        <taxon>Corynebacteriaceae</taxon>
        <taxon>Corynebacterium</taxon>
    </lineage>
</organism>
<reference evidence="1 2" key="1">
    <citation type="journal article" date="2016" name="Int. J. Syst. Evol. Microbiol.">
        <title>Resolving the Complexity of Human Skin Metagenomes Using Single-Molecule Sequencing.</title>
        <authorList>
            <consortium name="NISC Comparative Sequencing Program"/>
            <person name="Tsai Y.C."/>
            <person name="Conlan S."/>
            <person name="Deming C."/>
            <person name="Segre J.A."/>
            <person name="Kong H.H."/>
            <person name="Korlach J."/>
            <person name="Oh J."/>
        </authorList>
    </citation>
    <scope>NUCLEOTIDE SEQUENCE [LARGE SCALE GENOMIC DNA]</scope>
    <source>
        <strain evidence="1 2">1B08</strain>
    </source>
</reference>
<proteinExistence type="predicted"/>
<gene>
    <name evidence="1" type="ORF">WM41_1611</name>
</gene>
<keyword evidence="2" id="KW-1185">Reference proteome</keyword>
<protein>
    <submittedName>
        <fullName evidence="1">Uncharacterized protein</fullName>
    </submittedName>
</protein>
<evidence type="ECO:0000313" key="1">
    <source>
        <dbReference type="EMBL" id="KXU18049.1"/>
    </source>
</evidence>
<name>A0ABR5V8W3_9CORY</name>
<dbReference type="Proteomes" id="UP000070339">
    <property type="component" value="Unassembled WGS sequence"/>
</dbReference>
<accession>A0ABR5V8W3</accession>
<dbReference type="EMBL" id="LTEB01000028">
    <property type="protein sequence ID" value="KXU18049.1"/>
    <property type="molecule type" value="Genomic_DNA"/>
</dbReference>
<comment type="caution">
    <text evidence="1">The sequence shown here is derived from an EMBL/GenBank/DDBJ whole genome shotgun (WGS) entry which is preliminary data.</text>
</comment>